<organism evidence="1 2">
    <name type="scientific">Paenibacillus hexagrammi</name>
    <dbReference type="NCBI Taxonomy" id="2908839"/>
    <lineage>
        <taxon>Bacteria</taxon>
        <taxon>Bacillati</taxon>
        <taxon>Bacillota</taxon>
        <taxon>Bacilli</taxon>
        <taxon>Bacillales</taxon>
        <taxon>Paenibacillaceae</taxon>
        <taxon>Paenibacillus</taxon>
    </lineage>
</organism>
<evidence type="ECO:0000313" key="1">
    <source>
        <dbReference type="EMBL" id="UJF35401.1"/>
    </source>
</evidence>
<name>A0ABY3SQY9_9BACL</name>
<protein>
    <submittedName>
        <fullName evidence="1">Uncharacterized protein</fullName>
    </submittedName>
</protein>
<reference evidence="1 2" key="1">
    <citation type="journal article" date="2024" name="Int. J. Syst. Evol. Microbiol.">
        <title>Paenibacillus hexagrammi sp. nov., a novel bacterium isolated from the gut content of Hexagrammos agrammus.</title>
        <authorList>
            <person name="Jung H.K."/>
            <person name="Kim D.G."/>
            <person name="Zin H."/>
            <person name="Park J."/>
            <person name="Jung H."/>
            <person name="Kim Y.O."/>
            <person name="Kong H.J."/>
            <person name="Kim J.W."/>
            <person name="Kim Y.S."/>
        </authorList>
    </citation>
    <scope>NUCLEOTIDE SEQUENCE [LARGE SCALE GENOMIC DNA]</scope>
    <source>
        <strain evidence="1 2">YPD9-1</strain>
    </source>
</reference>
<dbReference type="RefSeq" id="WP_235121968.1">
    <property type="nucleotide sequence ID" value="NZ_CP090978.1"/>
</dbReference>
<dbReference type="EMBL" id="CP090978">
    <property type="protein sequence ID" value="UJF35401.1"/>
    <property type="molecule type" value="Genomic_DNA"/>
</dbReference>
<accession>A0ABY3SQY9</accession>
<evidence type="ECO:0000313" key="2">
    <source>
        <dbReference type="Proteomes" id="UP001649230"/>
    </source>
</evidence>
<proteinExistence type="predicted"/>
<sequence>MDEQTYNRIKTGTYNYIYVVGNDLLSNVAPAVDSVSTTKWTFLQDNLTADSLPNQLTEQAEAVTVNKDQIASLQAKWVDGIMQQGLPIEWVTRADHPIPSEWAPSEEADHIVLLDNNEQWFQQLSFQLKQHDSKWIVFYAPADQTMLQKAKATGVPVMDLSNAFSIELNWDSIMANRLQEILNQTWKPGAEDYNEQELKELKLK</sequence>
<gene>
    <name evidence="1" type="ORF">L0M14_10020</name>
</gene>
<keyword evidence="2" id="KW-1185">Reference proteome</keyword>
<dbReference type="Proteomes" id="UP001649230">
    <property type="component" value="Chromosome"/>
</dbReference>